<evidence type="ECO:0000256" key="1">
    <source>
        <dbReference type="ARBA" id="ARBA00004123"/>
    </source>
</evidence>
<feature type="domain" description="C2H2-type" evidence="12">
    <location>
        <begin position="798"/>
        <end position="825"/>
    </location>
</feature>
<dbReference type="GO" id="GO:0008757">
    <property type="term" value="F:S-adenosylmethionine-dependent methyltransferase activity"/>
    <property type="evidence" value="ECO:0007669"/>
    <property type="project" value="UniProtKB-ARBA"/>
</dbReference>
<dbReference type="GO" id="GO:0008170">
    <property type="term" value="F:N-methyltransferase activity"/>
    <property type="evidence" value="ECO:0007669"/>
    <property type="project" value="UniProtKB-ARBA"/>
</dbReference>
<dbReference type="InterPro" id="IPR050331">
    <property type="entry name" value="Zinc_finger"/>
</dbReference>
<evidence type="ECO:0000256" key="10">
    <source>
        <dbReference type="PROSITE-ProRule" id="PRU00042"/>
    </source>
</evidence>
<evidence type="ECO:0000256" key="11">
    <source>
        <dbReference type="SAM" id="MobiDB-lite"/>
    </source>
</evidence>
<feature type="domain" description="C2H2-type" evidence="12">
    <location>
        <begin position="1092"/>
        <end position="1119"/>
    </location>
</feature>
<feature type="domain" description="C2H2-type" evidence="12">
    <location>
        <begin position="1037"/>
        <end position="1064"/>
    </location>
</feature>
<evidence type="ECO:0000256" key="9">
    <source>
        <dbReference type="ARBA" id="ARBA00023242"/>
    </source>
</evidence>
<dbReference type="Proteomes" id="UP000235965">
    <property type="component" value="Unassembled WGS sequence"/>
</dbReference>
<dbReference type="PROSITE" id="PS50157">
    <property type="entry name" value="ZINC_FINGER_C2H2_2"/>
    <property type="match status" value="10"/>
</dbReference>
<feature type="domain" description="C2H2-type" evidence="12">
    <location>
        <begin position="1064"/>
        <end position="1091"/>
    </location>
</feature>
<dbReference type="GO" id="GO:0008270">
    <property type="term" value="F:zinc ion binding"/>
    <property type="evidence" value="ECO:0007669"/>
    <property type="project" value="UniProtKB-KW"/>
</dbReference>
<dbReference type="PANTHER" id="PTHR16515:SF2">
    <property type="entry name" value="PR DOMAIN ZINC FINGER PROTEIN 4"/>
    <property type="match status" value="1"/>
</dbReference>
<gene>
    <name evidence="14" type="ORF">B7P43_G16366</name>
</gene>
<accession>A0A2J7QWS8</accession>
<name>A0A2J7QWS8_9NEOP</name>
<dbReference type="STRING" id="105785.A0A2J7QWS8"/>
<dbReference type="Pfam" id="PF00096">
    <property type="entry name" value="zf-C2H2"/>
    <property type="match status" value="3"/>
</dbReference>
<keyword evidence="3" id="KW-0677">Repeat</keyword>
<feature type="domain" description="C2H2-type" evidence="12">
    <location>
        <begin position="1122"/>
        <end position="1149"/>
    </location>
</feature>
<evidence type="ECO:0000256" key="5">
    <source>
        <dbReference type="ARBA" id="ARBA00022833"/>
    </source>
</evidence>
<proteinExistence type="predicted"/>
<keyword evidence="7" id="KW-0238">DNA-binding</keyword>
<dbReference type="GO" id="GO:0005634">
    <property type="term" value="C:nucleus"/>
    <property type="evidence" value="ECO:0007669"/>
    <property type="project" value="UniProtKB-SubCell"/>
</dbReference>
<dbReference type="InParanoid" id="A0A2J7QWS8"/>
<dbReference type="PANTHER" id="PTHR16515">
    <property type="entry name" value="PR DOMAIN ZINC FINGER PROTEIN"/>
    <property type="match status" value="1"/>
</dbReference>
<dbReference type="GO" id="GO:0010468">
    <property type="term" value="P:regulation of gene expression"/>
    <property type="evidence" value="ECO:0007669"/>
    <property type="project" value="TreeGrafter"/>
</dbReference>
<dbReference type="EMBL" id="NEVH01009422">
    <property type="protein sequence ID" value="PNF33036.1"/>
    <property type="molecule type" value="Genomic_DNA"/>
</dbReference>
<dbReference type="InterPro" id="IPR013087">
    <property type="entry name" value="Znf_C2H2_type"/>
</dbReference>
<reference evidence="14 15" key="1">
    <citation type="submission" date="2017-12" db="EMBL/GenBank/DDBJ databases">
        <title>Hemimetabolous genomes reveal molecular basis of termite eusociality.</title>
        <authorList>
            <person name="Harrison M.C."/>
            <person name="Jongepier E."/>
            <person name="Robertson H.M."/>
            <person name="Arning N."/>
            <person name="Bitard-Feildel T."/>
            <person name="Chao H."/>
            <person name="Childers C.P."/>
            <person name="Dinh H."/>
            <person name="Doddapaneni H."/>
            <person name="Dugan S."/>
            <person name="Gowin J."/>
            <person name="Greiner C."/>
            <person name="Han Y."/>
            <person name="Hu H."/>
            <person name="Hughes D.S.T."/>
            <person name="Huylmans A.-K."/>
            <person name="Kemena C."/>
            <person name="Kremer L.P.M."/>
            <person name="Lee S.L."/>
            <person name="Lopez-Ezquerra A."/>
            <person name="Mallet L."/>
            <person name="Monroy-Kuhn J.M."/>
            <person name="Moser A."/>
            <person name="Murali S.C."/>
            <person name="Muzny D.M."/>
            <person name="Otani S."/>
            <person name="Piulachs M.-D."/>
            <person name="Poelchau M."/>
            <person name="Qu J."/>
            <person name="Schaub F."/>
            <person name="Wada-Katsumata A."/>
            <person name="Worley K.C."/>
            <person name="Xie Q."/>
            <person name="Ylla G."/>
            <person name="Poulsen M."/>
            <person name="Gibbs R.A."/>
            <person name="Schal C."/>
            <person name="Richards S."/>
            <person name="Belles X."/>
            <person name="Korb J."/>
            <person name="Bornberg-Bauer E."/>
        </authorList>
    </citation>
    <scope>NUCLEOTIDE SEQUENCE [LARGE SCALE GENOMIC DNA]</scope>
    <source>
        <tissue evidence="14">Whole body</tissue>
    </source>
</reference>
<dbReference type="OrthoDB" id="40579at2759"/>
<dbReference type="Gene3D" id="2.170.270.10">
    <property type="entry name" value="SET domain"/>
    <property type="match status" value="1"/>
</dbReference>
<dbReference type="InterPro" id="IPR036236">
    <property type="entry name" value="Znf_C2H2_sf"/>
</dbReference>
<keyword evidence="4 10" id="KW-0863">Zinc-finger</keyword>
<dbReference type="GO" id="GO:0008276">
    <property type="term" value="F:protein methyltransferase activity"/>
    <property type="evidence" value="ECO:0007669"/>
    <property type="project" value="UniProtKB-ARBA"/>
</dbReference>
<feature type="domain" description="C2H2-type" evidence="12">
    <location>
        <begin position="909"/>
        <end position="931"/>
    </location>
</feature>
<evidence type="ECO:0000256" key="3">
    <source>
        <dbReference type="ARBA" id="ARBA00022737"/>
    </source>
</evidence>
<comment type="subcellular location">
    <subcellularLocation>
        <location evidence="1">Nucleus</location>
    </subcellularLocation>
</comment>
<keyword evidence="2" id="KW-0479">Metal-binding</keyword>
<dbReference type="FunFam" id="3.30.160.60:FF:000145">
    <property type="entry name" value="Zinc finger protein 574"/>
    <property type="match status" value="1"/>
</dbReference>
<evidence type="ECO:0000313" key="15">
    <source>
        <dbReference type="Proteomes" id="UP000235965"/>
    </source>
</evidence>
<keyword evidence="15" id="KW-1185">Reference proteome</keyword>
<protein>
    <submittedName>
        <fullName evidence="14">Uncharacterized protein</fullName>
    </submittedName>
</protein>
<evidence type="ECO:0000256" key="2">
    <source>
        <dbReference type="ARBA" id="ARBA00022723"/>
    </source>
</evidence>
<feature type="region of interest" description="Disordered" evidence="11">
    <location>
        <begin position="966"/>
        <end position="1008"/>
    </location>
</feature>
<dbReference type="Gene3D" id="3.30.160.60">
    <property type="entry name" value="Classic Zinc Finger"/>
    <property type="match status" value="6"/>
</dbReference>
<evidence type="ECO:0000256" key="6">
    <source>
        <dbReference type="ARBA" id="ARBA00023015"/>
    </source>
</evidence>
<dbReference type="InterPro" id="IPR046341">
    <property type="entry name" value="SET_dom_sf"/>
</dbReference>
<evidence type="ECO:0000256" key="4">
    <source>
        <dbReference type="ARBA" id="ARBA00022771"/>
    </source>
</evidence>
<keyword evidence="9" id="KW-0539">Nucleus</keyword>
<feature type="compositionally biased region" description="Basic and acidic residues" evidence="11">
    <location>
        <begin position="526"/>
        <end position="540"/>
    </location>
</feature>
<evidence type="ECO:0000256" key="8">
    <source>
        <dbReference type="ARBA" id="ARBA00023163"/>
    </source>
</evidence>
<evidence type="ECO:0000259" key="13">
    <source>
        <dbReference type="PROSITE" id="PS50280"/>
    </source>
</evidence>
<feature type="domain" description="SET" evidence="13">
    <location>
        <begin position="45"/>
        <end position="156"/>
    </location>
</feature>
<comment type="caution">
    <text evidence="14">The sequence shown here is derived from an EMBL/GenBank/DDBJ whole genome shotgun (WGS) entry which is preliminary data.</text>
</comment>
<feature type="domain" description="C2H2-type" evidence="12">
    <location>
        <begin position="1010"/>
        <end position="1037"/>
    </location>
</feature>
<keyword evidence="5" id="KW-0862">Zinc</keyword>
<organism evidence="14 15">
    <name type="scientific">Cryptotermes secundus</name>
    <dbReference type="NCBI Taxonomy" id="105785"/>
    <lineage>
        <taxon>Eukaryota</taxon>
        <taxon>Metazoa</taxon>
        <taxon>Ecdysozoa</taxon>
        <taxon>Arthropoda</taxon>
        <taxon>Hexapoda</taxon>
        <taxon>Insecta</taxon>
        <taxon>Pterygota</taxon>
        <taxon>Neoptera</taxon>
        <taxon>Polyneoptera</taxon>
        <taxon>Dictyoptera</taxon>
        <taxon>Blattodea</taxon>
        <taxon>Blattoidea</taxon>
        <taxon>Termitoidae</taxon>
        <taxon>Kalotermitidae</taxon>
        <taxon>Cryptotermitinae</taxon>
        <taxon>Cryptotermes</taxon>
    </lineage>
</organism>
<dbReference type="InterPro" id="IPR001214">
    <property type="entry name" value="SET_dom"/>
</dbReference>
<evidence type="ECO:0000313" key="14">
    <source>
        <dbReference type="EMBL" id="PNF33036.1"/>
    </source>
</evidence>
<keyword evidence="8" id="KW-0804">Transcription</keyword>
<dbReference type="PROSITE" id="PS00028">
    <property type="entry name" value="ZINC_FINGER_C2H2_1"/>
    <property type="match status" value="13"/>
</dbReference>
<dbReference type="PROSITE" id="PS50280">
    <property type="entry name" value="SET"/>
    <property type="match status" value="1"/>
</dbReference>
<evidence type="ECO:0000259" key="12">
    <source>
        <dbReference type="PROSITE" id="PS50157"/>
    </source>
</evidence>
<dbReference type="SMART" id="SM00355">
    <property type="entry name" value="ZnF_C2H2"/>
    <property type="match status" value="16"/>
</dbReference>
<feature type="region of interest" description="Disordered" evidence="11">
    <location>
        <begin position="519"/>
        <end position="540"/>
    </location>
</feature>
<sequence length="1357" mass="152388">MQKYLLAGCNVCGRNHTTELCSFLRELKPVEDTKTPSRARLTLPANLEVQNLADNSTTVVARAPFVRSVQFGPFIARHTQMLHPAVNFPLKVFGKTEETSYYLDTSDEEACNWMCLVAPATSCKEQNLICYQMGQDIYYTVMKDIQAGEQLKVWYAPYYAVKMGAVPFSTDFTADANGDKSTDHVYESKQKLREKEKKNFHGMLLSREVTQKLAEQLPARQLGARQTPDRWRCKLCCAEETSVILFARHLMSHYKRSVGHSGRLLECHLCHQKFATEKLLVKHKVIRHKMVLQRPRLLGDIEEDESAGVDMAEEENDDMLEDRDGKVTSIVIANLTGQLPSHFSQPGSQTIFVTNTGRLLTDGMADSELQERQHEALNVLLEQLQSTDTYQDGNEVQFGPETVDYYTNNELESTNKCKVPQKINSRCNVLKNKTQENVSILQDGLEEKDMNLVLNDTNVASQFETMQEEEEDTGPGGILTEYKPETATGLALNHQQNNRENIINIINTHVTIIHNGSMMSSDDQSESAHTDDVRNPVDKPKVHNTSIFEEFQTSNVVPEEMVPKPSTALGVAYQTGADASVSLQAGSTSDERCVINPDDLETVATSSELSLPVGQEDVSSAFLGLVSEPDIDTADAQNLDKHAGSAEGQDDISLSASFDLNDVSDGTSLLPADNAKTVDLGPPYNCDICNKEFHKADYLYRHLRKHTGEFMCVSCLAVFARKESLTNHSCFADASGVNEETSSLICPYCQKKFLVKKIFKRHMAKHTGEWKCNKCQRLYSSRATLSSHRCSTKPNPVYPCHVCKREFLRRSYLDKHMLLHLENHPCTVCGKKLQSGKVLQNHQNYCRRGKQLETVGETACPHCNITFSQLVTFRQHVYQHMYPYMCQQCEERFRTDPVKVLHTCSETVLNCEMCTEQFSSLLSLSQHQVIHGVPQFHCYECGQSFHLCENYSSHICSAWEEPRTSHRKRKKAADKRDEESKSVHASGKGEMSEVLSQKKRNADDSSQSGVVCDVCGEVYKTIHILKAHMQLHGERKFACQICNKKFHRKDVLQEHHSVHQEAHIPCPLCNKKLKTKKSLDVHMHRHTGIRRYSCMDCDKKFFQKGNLLKHAVMHNPNAKMILTCDHCNKNFTSRDYLAQHMLEHTQGRIHLCHLCDKGFVKEHMLKGHIRKFHSGHIFVCPYCNMSVRHRNSIRRHLENRHGELHQEWATPGFLDKLQAGGNSAPASMLLNASLVAAHPQSLSDGNTAVTAAQTSQQINPNMAQTDDQTEGAEILLTVSGMPLGSADGEVGTAVAQSAVGDHMELQVETAIQGDQVTAGSTFIFSDGTVVQQEDGTGRGDILLYVLDPTDVTIDPGY</sequence>
<dbReference type="SUPFAM" id="SSF57667">
    <property type="entry name" value="beta-beta-alpha zinc fingers"/>
    <property type="match status" value="8"/>
</dbReference>
<evidence type="ECO:0000256" key="7">
    <source>
        <dbReference type="ARBA" id="ARBA00023125"/>
    </source>
</evidence>
<feature type="domain" description="C2H2-type" evidence="12">
    <location>
        <begin position="1150"/>
        <end position="1175"/>
    </location>
</feature>
<dbReference type="Pfam" id="PF21549">
    <property type="entry name" value="PRDM2_PR"/>
    <property type="match status" value="1"/>
</dbReference>
<feature type="domain" description="C2H2-type" evidence="12">
    <location>
        <begin position="744"/>
        <end position="771"/>
    </location>
</feature>
<keyword evidence="6" id="KW-0805">Transcription regulation</keyword>
<feature type="domain" description="C2H2-type" evidence="12">
    <location>
        <begin position="684"/>
        <end position="711"/>
    </location>
</feature>